<accession>A0A835XS86</accession>
<evidence type="ECO:0000313" key="3">
    <source>
        <dbReference type="Proteomes" id="UP000612055"/>
    </source>
</evidence>
<feature type="region of interest" description="Disordered" evidence="1">
    <location>
        <begin position="536"/>
        <end position="579"/>
    </location>
</feature>
<keyword evidence="3" id="KW-1185">Reference proteome</keyword>
<feature type="compositionally biased region" description="Acidic residues" evidence="1">
    <location>
        <begin position="564"/>
        <end position="573"/>
    </location>
</feature>
<dbReference type="Proteomes" id="UP000612055">
    <property type="component" value="Unassembled WGS sequence"/>
</dbReference>
<proteinExistence type="predicted"/>
<gene>
    <name evidence="2" type="ORF">HYH03_011371</name>
</gene>
<protein>
    <submittedName>
        <fullName evidence="2">Uncharacterized protein</fullName>
    </submittedName>
</protein>
<reference evidence="2" key="1">
    <citation type="journal article" date="2020" name="bioRxiv">
        <title>Comparative genomics of Chlamydomonas.</title>
        <authorList>
            <person name="Craig R.J."/>
            <person name="Hasan A.R."/>
            <person name="Ness R.W."/>
            <person name="Keightley P.D."/>
        </authorList>
    </citation>
    <scope>NUCLEOTIDE SEQUENCE</scope>
    <source>
        <strain evidence="2">CCAP 11/70</strain>
    </source>
</reference>
<evidence type="ECO:0000313" key="2">
    <source>
        <dbReference type="EMBL" id="KAG2490247.1"/>
    </source>
</evidence>
<feature type="compositionally biased region" description="Gly residues" evidence="1">
    <location>
        <begin position="8"/>
        <end position="18"/>
    </location>
</feature>
<feature type="compositionally biased region" description="Low complexity" evidence="1">
    <location>
        <begin position="19"/>
        <end position="29"/>
    </location>
</feature>
<dbReference type="EMBL" id="JAEHOE010000064">
    <property type="protein sequence ID" value="KAG2490247.1"/>
    <property type="molecule type" value="Genomic_DNA"/>
</dbReference>
<evidence type="ECO:0000256" key="1">
    <source>
        <dbReference type="SAM" id="MobiDB-lite"/>
    </source>
</evidence>
<organism evidence="2 3">
    <name type="scientific">Edaphochlamys debaryana</name>
    <dbReference type="NCBI Taxonomy" id="47281"/>
    <lineage>
        <taxon>Eukaryota</taxon>
        <taxon>Viridiplantae</taxon>
        <taxon>Chlorophyta</taxon>
        <taxon>core chlorophytes</taxon>
        <taxon>Chlorophyceae</taxon>
        <taxon>CS clade</taxon>
        <taxon>Chlamydomonadales</taxon>
        <taxon>Chlamydomonadales incertae sedis</taxon>
        <taxon>Edaphochlamys</taxon>
    </lineage>
</organism>
<feature type="compositionally biased region" description="Gly residues" evidence="1">
    <location>
        <begin position="215"/>
        <end position="225"/>
    </location>
</feature>
<feature type="region of interest" description="Disordered" evidence="1">
    <location>
        <begin position="215"/>
        <end position="291"/>
    </location>
</feature>
<feature type="compositionally biased region" description="Gly residues" evidence="1">
    <location>
        <begin position="233"/>
        <end position="290"/>
    </location>
</feature>
<name>A0A835XS86_9CHLO</name>
<feature type="region of interest" description="Disordered" evidence="1">
    <location>
        <begin position="67"/>
        <end position="86"/>
    </location>
</feature>
<dbReference type="AlphaFoldDB" id="A0A835XS86"/>
<sequence>MPPKGHGRGAGGRGGGSSSGSAASSGAAAPAPPAAAAPLLPSELISTELRSAFRELPGFADVLVPAPTQRGAPGAGAGGRLSASQEEELERCLQEVQSALGRMPPMSLDHANALAELLSQEPAAATALLKLQAAALRLGMGDRLGILGVGSPLAPAWQRQAVGLVPVLLLRAAPFLPSRHALSVLRFVRAMLRAQPFHALSRVMAEAATALEAGRGGAERGGGGASSSEAGSRGSGGAGSSNGGGGAGSNSGGGAGSSSGGGAGPGGGSGGAASGSRGGPSPGSGSGGGATSPCVLSASEADTVLMIAMMYVTALASGSAQPPPGPGASLELALRVGRAALGTAAARMPQGRASCVLPLATLLKADVPEAVRLAVGALACGRLLLPRQRPSPRLEAQREEWWQLAVGAGEVLVWWPADGPNCQLYELVTEPLFDMWADGPLDLDALPPAAPPEVAAALAAGLLPHLASVIGAGLDTGLDAGLDYGADCLPALVDACDGARPGGSGLALFLTPLLAYGDEVEARELVGLLTDLSELPPASSVGTASDDLDRATSDPLPPAAADQADSEDDDASSDAELSQQAAASFFRATAEALGRCRTLGPVAEAPAGPVEAATEGEEPPVPTAVCTAAGADPAPAHLLQLQRLLAPWLAAEGQSGSQEGG</sequence>
<feature type="region of interest" description="Disordered" evidence="1">
    <location>
        <begin position="1"/>
        <end position="35"/>
    </location>
</feature>
<comment type="caution">
    <text evidence="2">The sequence shown here is derived from an EMBL/GenBank/DDBJ whole genome shotgun (WGS) entry which is preliminary data.</text>
</comment>